<dbReference type="SUPFAM" id="SSF141868">
    <property type="entry name" value="EAL domain-like"/>
    <property type="match status" value="1"/>
</dbReference>
<dbReference type="RefSeq" id="WP_368380119.1">
    <property type="nucleotide sequence ID" value="NZ_JBFRYA010000002.1"/>
</dbReference>
<protein>
    <submittedName>
        <fullName evidence="5">LapD/MoxY N-terminal periplasmic domain-containing protein</fullName>
    </submittedName>
</protein>
<dbReference type="InterPro" id="IPR029787">
    <property type="entry name" value="Nucleotide_cyclase"/>
</dbReference>
<dbReference type="InterPro" id="IPR050706">
    <property type="entry name" value="Cyclic-di-GMP_PDE-like"/>
</dbReference>
<dbReference type="Gene3D" id="3.30.110.200">
    <property type="match status" value="1"/>
</dbReference>
<gene>
    <name evidence="5" type="ORF">AB4876_02745</name>
</gene>
<reference evidence="5 6" key="1">
    <citation type="journal article" date="2011" name="Int. J. Syst. Evol. Microbiol.">
        <title>Zhongshania antarctica gen. nov., sp. nov. and Zhongshania guokunii sp. nov., gammaproteobacteria respectively isolated from coastal attached (fast) ice and surface seawater of the Antarctic.</title>
        <authorList>
            <person name="Li H.J."/>
            <person name="Zhang X.Y."/>
            <person name="Chen C.X."/>
            <person name="Zhang Y.J."/>
            <person name="Gao Z.M."/>
            <person name="Yu Y."/>
            <person name="Chen X.L."/>
            <person name="Chen B."/>
            <person name="Zhang Y.Z."/>
        </authorList>
    </citation>
    <scope>NUCLEOTIDE SEQUENCE [LARGE SCALE GENOMIC DNA]</scope>
    <source>
        <strain evidence="5 6">ZS6-22T</strain>
    </source>
</reference>
<feature type="transmembrane region" description="Helical" evidence="1">
    <location>
        <begin position="156"/>
        <end position="176"/>
    </location>
</feature>
<comment type="caution">
    <text evidence="5">The sequence shown here is derived from an EMBL/GenBank/DDBJ whole genome shotgun (WGS) entry which is preliminary data.</text>
</comment>
<evidence type="ECO:0000259" key="2">
    <source>
        <dbReference type="PROSITE" id="PS50883"/>
    </source>
</evidence>
<dbReference type="CDD" id="cd01948">
    <property type="entry name" value="EAL"/>
    <property type="match status" value="1"/>
</dbReference>
<dbReference type="SUPFAM" id="SSF55073">
    <property type="entry name" value="Nucleotide cyclase"/>
    <property type="match status" value="1"/>
</dbReference>
<dbReference type="Pfam" id="PF00563">
    <property type="entry name" value="EAL"/>
    <property type="match status" value="1"/>
</dbReference>
<dbReference type="Proteomes" id="UP001557485">
    <property type="component" value="Unassembled WGS sequence"/>
</dbReference>
<dbReference type="Gene3D" id="6.20.270.20">
    <property type="entry name" value="LapD/MoxY periplasmic domain"/>
    <property type="match status" value="1"/>
</dbReference>
<organism evidence="5 6">
    <name type="scientific">Zhongshania guokunii</name>
    <dbReference type="NCBI Taxonomy" id="641783"/>
    <lineage>
        <taxon>Bacteria</taxon>
        <taxon>Pseudomonadati</taxon>
        <taxon>Pseudomonadota</taxon>
        <taxon>Gammaproteobacteria</taxon>
        <taxon>Cellvibrionales</taxon>
        <taxon>Spongiibacteraceae</taxon>
        <taxon>Zhongshania</taxon>
    </lineage>
</organism>
<proteinExistence type="predicted"/>
<dbReference type="Pfam" id="PF00990">
    <property type="entry name" value="GGDEF"/>
    <property type="match status" value="1"/>
</dbReference>
<dbReference type="InterPro" id="IPR032244">
    <property type="entry name" value="LapD_MoxY_N"/>
</dbReference>
<dbReference type="PROSITE" id="PS50887">
    <property type="entry name" value="GGDEF"/>
    <property type="match status" value="1"/>
</dbReference>
<dbReference type="PANTHER" id="PTHR33121:SF79">
    <property type="entry name" value="CYCLIC DI-GMP PHOSPHODIESTERASE PDED-RELATED"/>
    <property type="match status" value="1"/>
</dbReference>
<evidence type="ECO:0000259" key="3">
    <source>
        <dbReference type="PROSITE" id="PS50885"/>
    </source>
</evidence>
<feature type="domain" description="EAL" evidence="2">
    <location>
        <begin position="405"/>
        <end position="641"/>
    </location>
</feature>
<dbReference type="EMBL" id="JBFRYA010000002">
    <property type="protein sequence ID" value="MEX1667809.1"/>
    <property type="molecule type" value="Genomic_DNA"/>
</dbReference>
<feature type="domain" description="GGDEF" evidence="4">
    <location>
        <begin position="266"/>
        <end position="396"/>
    </location>
</feature>
<evidence type="ECO:0000313" key="6">
    <source>
        <dbReference type="Proteomes" id="UP001557485"/>
    </source>
</evidence>
<accession>A0ABV3U481</accession>
<sequence length="641" mass="71725">MTLFRQIAILVAIGFALLLGLISVDSLRQSTNLLRGQLQSTVQDTATVLAISMSTTGSGEDVAAIETLFNAVFDSGYYSDIKLVSSDDGRVIFEKRRPLAASGVPGWFVDAVHLEPETGRADVMKGWVPIAQLEISLHPGFAYAGLYKRLVSTTQWFVLIFVAVLILLWLVLDFLLKPLKAVYRQAIDIQENRYTEQESLPRTLELRRVVQTMNRLSRNVKEIFEEQEHAVARYQSLLYQDELTGLRNRRFLMTELNAIFSGSANFHGVMAMIKINGLETLREQSGYQHADELVQQFASCLKDALAQNSHYNYARISEDEFALIIQADRELATAVIERLFSRFQSQCSIEQGLVSLNAGVAELSSADAATELLSELDLSLSQAQSIGAYQLCFPGEQSLSLPQGKLQWRSWFQRALDDNKFYLVSQLVYDKYGAVIHREIFVRVDDEDGREVPAGIFMPMALSLGFGMAIYRKVNELLPVVNDSKYIVPFAVNFSDLFISGAHAFEELNQMLALFQKSPGTLCVEVSHEAVRSHPQRCQQLADAVKRYGHAFGVDHLDLNIPMHSLQTINPEYVKISAQVLDDLGAENNASGYQALRNVVRTLDIQLIAVGVDQQPLRDRLLAMGVDGMQGNYLGRPERII</sequence>
<keyword evidence="1" id="KW-1133">Transmembrane helix</keyword>
<keyword evidence="6" id="KW-1185">Reference proteome</keyword>
<dbReference type="InterPro" id="IPR043128">
    <property type="entry name" value="Rev_trsase/Diguanyl_cyclase"/>
</dbReference>
<keyword evidence="1" id="KW-0472">Membrane</keyword>
<dbReference type="Gene3D" id="3.20.20.450">
    <property type="entry name" value="EAL domain"/>
    <property type="match status" value="1"/>
</dbReference>
<dbReference type="Pfam" id="PF16448">
    <property type="entry name" value="LapD_MoxY_N"/>
    <property type="match status" value="1"/>
</dbReference>
<dbReference type="Gene3D" id="3.30.70.270">
    <property type="match status" value="1"/>
</dbReference>
<dbReference type="InterPro" id="IPR003660">
    <property type="entry name" value="HAMP_dom"/>
</dbReference>
<evidence type="ECO:0000256" key="1">
    <source>
        <dbReference type="SAM" id="Phobius"/>
    </source>
</evidence>
<dbReference type="Gene3D" id="6.10.340.10">
    <property type="match status" value="1"/>
</dbReference>
<dbReference type="InterPro" id="IPR035919">
    <property type="entry name" value="EAL_sf"/>
</dbReference>
<dbReference type="InterPro" id="IPR001633">
    <property type="entry name" value="EAL_dom"/>
</dbReference>
<dbReference type="PROSITE" id="PS50885">
    <property type="entry name" value="HAMP"/>
    <property type="match status" value="1"/>
</dbReference>
<name>A0ABV3U481_9GAMM</name>
<dbReference type="InterPro" id="IPR000160">
    <property type="entry name" value="GGDEF_dom"/>
</dbReference>
<dbReference type="InterPro" id="IPR042461">
    <property type="entry name" value="LapD_MoxY_peri_C"/>
</dbReference>
<keyword evidence="1" id="KW-0812">Transmembrane</keyword>
<dbReference type="PROSITE" id="PS50883">
    <property type="entry name" value="EAL"/>
    <property type="match status" value="1"/>
</dbReference>
<dbReference type="SMART" id="SM00052">
    <property type="entry name" value="EAL"/>
    <property type="match status" value="1"/>
</dbReference>
<feature type="domain" description="HAMP" evidence="3">
    <location>
        <begin position="173"/>
        <end position="225"/>
    </location>
</feature>
<evidence type="ECO:0000259" key="4">
    <source>
        <dbReference type="PROSITE" id="PS50887"/>
    </source>
</evidence>
<dbReference type="SMART" id="SM00267">
    <property type="entry name" value="GGDEF"/>
    <property type="match status" value="1"/>
</dbReference>
<evidence type="ECO:0000313" key="5">
    <source>
        <dbReference type="EMBL" id="MEX1667809.1"/>
    </source>
</evidence>
<dbReference type="PANTHER" id="PTHR33121">
    <property type="entry name" value="CYCLIC DI-GMP PHOSPHODIESTERASE PDEF"/>
    <property type="match status" value="1"/>
</dbReference>